<sequence length="321" mass="37129">MDYRTIQGVDGEIRLDKVILGASSFGANISKELSYQMMDRYYEIGGRTIDTARFYAMWIHNGISKSEKTVGDWLRDRDVRDQMTIITKGGHPEYRNMQYSRLAPECIEYDINTSLCVLDLDYVDIYCLHRDDERIPVGEIVDVMDNVVKERFARSIGVSNWSAKRLNEANEYARKHNRTSFTSSQIQWNMAHCTREDMLDKTLYFMDDEEYKLYKENKIPVMAYSPQAVGFFSKYLESGEEKLSDRAKMYCTDVNKKRAEKVRQLCEKLGCSPAALCVAYITCNPVDGYAVVSNSTMKQMEDTLTGVDLKITEDMIDWILE</sequence>
<keyword evidence="1 3" id="KW-0560">Oxidoreductase</keyword>
<dbReference type="SUPFAM" id="SSF51430">
    <property type="entry name" value="NAD(P)-linked oxidoreductase"/>
    <property type="match status" value="1"/>
</dbReference>
<evidence type="ECO:0000313" key="3">
    <source>
        <dbReference type="EMBL" id="VUW94077.1"/>
    </source>
</evidence>
<dbReference type="Pfam" id="PF00248">
    <property type="entry name" value="Aldo_ket_red"/>
    <property type="match status" value="1"/>
</dbReference>
<evidence type="ECO:0000259" key="2">
    <source>
        <dbReference type="Pfam" id="PF00248"/>
    </source>
</evidence>
<dbReference type="InterPro" id="IPR050523">
    <property type="entry name" value="AKR_Detox_Biosynth"/>
</dbReference>
<protein>
    <submittedName>
        <fullName evidence="3">General stress protein 69</fullName>
        <ecNumber evidence="3">1.1.1.-</ecNumber>
    </submittedName>
</protein>
<evidence type="ECO:0000313" key="4">
    <source>
        <dbReference type="Proteomes" id="UP000398619"/>
    </source>
</evidence>
<dbReference type="Gene3D" id="3.20.20.100">
    <property type="entry name" value="NADP-dependent oxidoreductase domain"/>
    <property type="match status" value="1"/>
</dbReference>
<reference evidence="3 4" key="1">
    <citation type="submission" date="2019-07" db="EMBL/GenBank/DDBJ databases">
        <authorList>
            <person name="Hibberd C M."/>
            <person name="Gehrig L. J."/>
            <person name="Chang H.-W."/>
            <person name="Venkatesh S."/>
        </authorList>
    </citation>
    <scope>NUCLEOTIDE SEQUENCE [LARGE SCALE GENOMIC DNA]</scope>
    <source>
        <strain evidence="3">Dorea_longicatena_SSTS_Bg7063</strain>
    </source>
</reference>
<dbReference type="GO" id="GO:0016491">
    <property type="term" value="F:oxidoreductase activity"/>
    <property type="evidence" value="ECO:0007669"/>
    <property type="project" value="UniProtKB-KW"/>
</dbReference>
<dbReference type="EMBL" id="CABHNM010000016">
    <property type="protein sequence ID" value="VUW94077.1"/>
    <property type="molecule type" value="Genomic_DNA"/>
</dbReference>
<dbReference type="InterPro" id="IPR023210">
    <property type="entry name" value="NADP_OxRdtase_dom"/>
</dbReference>
<proteinExistence type="predicted"/>
<gene>
    <name evidence="3" type="primary">yhdN_1</name>
    <name evidence="3" type="ORF">DLSSTS7063_00562</name>
</gene>
<dbReference type="EC" id="1.1.1.-" evidence="3"/>
<dbReference type="PANTHER" id="PTHR43364:SF4">
    <property type="entry name" value="NAD(P)-LINKED OXIDOREDUCTASE SUPERFAMILY PROTEIN"/>
    <property type="match status" value="1"/>
</dbReference>
<feature type="domain" description="NADP-dependent oxidoreductase" evidence="2">
    <location>
        <begin position="17"/>
        <end position="317"/>
    </location>
</feature>
<evidence type="ECO:0000256" key="1">
    <source>
        <dbReference type="ARBA" id="ARBA00023002"/>
    </source>
</evidence>
<dbReference type="Proteomes" id="UP000398619">
    <property type="component" value="Unassembled WGS sequence"/>
</dbReference>
<organism evidence="3 4">
    <name type="scientific">Dorea longicatena</name>
    <dbReference type="NCBI Taxonomy" id="88431"/>
    <lineage>
        <taxon>Bacteria</taxon>
        <taxon>Bacillati</taxon>
        <taxon>Bacillota</taxon>
        <taxon>Clostridia</taxon>
        <taxon>Lachnospirales</taxon>
        <taxon>Lachnospiraceae</taxon>
        <taxon>Dorea</taxon>
    </lineage>
</organism>
<dbReference type="AlphaFoldDB" id="A0A564SG01"/>
<dbReference type="RefSeq" id="WP_144099856.1">
    <property type="nucleotide sequence ID" value="NZ_CABHNM010000016.1"/>
</dbReference>
<dbReference type="InterPro" id="IPR036812">
    <property type="entry name" value="NAD(P)_OxRdtase_dom_sf"/>
</dbReference>
<name>A0A564SG01_9FIRM</name>
<accession>A0A564SG01</accession>
<dbReference type="GO" id="GO:0005829">
    <property type="term" value="C:cytosol"/>
    <property type="evidence" value="ECO:0007669"/>
    <property type="project" value="TreeGrafter"/>
</dbReference>
<dbReference type="PANTHER" id="PTHR43364">
    <property type="entry name" value="NADH-SPECIFIC METHYLGLYOXAL REDUCTASE-RELATED"/>
    <property type="match status" value="1"/>
</dbReference>
<dbReference type="CDD" id="cd19082">
    <property type="entry name" value="AKR_AKR10A1_2"/>
    <property type="match status" value="1"/>
</dbReference>